<feature type="transmembrane region" description="Helical" evidence="1">
    <location>
        <begin position="6"/>
        <end position="26"/>
    </location>
</feature>
<keyword evidence="3" id="KW-1185">Reference proteome</keyword>
<sequence>MPNSVATVIGTVIAVVFALTVIFVRLRAAGKPTSAKKILIPPIMMSTGFLMYIFPFTRENISYAIIAFLAGCVLSYPLIVTSKMFMKDKAVYLHRSKAFIYILLGLLVLRLILHSVVEHYVDIYQTGSLFFDLAFGMLVPWRMAMFVQYRRLVQGRGPMSPSVESKA</sequence>
<proteinExistence type="predicted"/>
<accession>A0ABV5AF12</accession>
<dbReference type="PANTHER" id="PTHR39164:SF1">
    <property type="entry name" value="PROTEIN CCDC"/>
    <property type="match status" value="1"/>
</dbReference>
<feature type="transmembrane region" description="Helical" evidence="1">
    <location>
        <begin position="61"/>
        <end position="86"/>
    </location>
</feature>
<dbReference type="Pfam" id="PF07301">
    <property type="entry name" value="DUF1453"/>
    <property type="match status" value="1"/>
</dbReference>
<dbReference type="InterPro" id="IPR058247">
    <property type="entry name" value="DUF1453"/>
</dbReference>
<gene>
    <name evidence="2" type="ORF">KKP3000_004306</name>
</gene>
<evidence type="ECO:0000313" key="3">
    <source>
        <dbReference type="Proteomes" id="UP001579974"/>
    </source>
</evidence>
<dbReference type="PANTHER" id="PTHR39164">
    <property type="entry name" value="PROTEIN CCDC"/>
    <property type="match status" value="1"/>
</dbReference>
<keyword evidence="1" id="KW-0812">Transmembrane</keyword>
<dbReference type="EMBL" id="JBDXSU010000007">
    <property type="protein sequence ID" value="MFB5190820.1"/>
    <property type="molecule type" value="Genomic_DNA"/>
</dbReference>
<dbReference type="Proteomes" id="UP001579974">
    <property type="component" value="Unassembled WGS sequence"/>
</dbReference>
<evidence type="ECO:0000313" key="2">
    <source>
        <dbReference type="EMBL" id="MFB5190820.1"/>
    </source>
</evidence>
<evidence type="ECO:0000256" key="1">
    <source>
        <dbReference type="SAM" id="Phobius"/>
    </source>
</evidence>
<keyword evidence="1" id="KW-0472">Membrane</keyword>
<keyword evidence="1" id="KW-1133">Transmembrane helix</keyword>
<feature type="transmembrane region" description="Helical" evidence="1">
    <location>
        <begin position="98"/>
        <end position="117"/>
    </location>
</feature>
<feature type="transmembrane region" description="Helical" evidence="1">
    <location>
        <begin position="38"/>
        <end position="55"/>
    </location>
</feature>
<dbReference type="PIRSF" id="PIRSF021441">
    <property type="entry name" value="DUF1453"/>
    <property type="match status" value="1"/>
</dbReference>
<dbReference type="RefSeq" id="WP_275474413.1">
    <property type="nucleotide sequence ID" value="NZ_CP162940.1"/>
</dbReference>
<dbReference type="InterPro" id="IPR031306">
    <property type="entry name" value="CcdC"/>
</dbReference>
<feature type="transmembrane region" description="Helical" evidence="1">
    <location>
        <begin position="123"/>
        <end position="141"/>
    </location>
</feature>
<name>A0ABV5AF12_9BACL</name>
<reference evidence="2 3" key="1">
    <citation type="journal article" date="2024" name="Int. J. Mol. Sci.">
        <title>Exploration of Alicyclobacillus spp. Genome in Search of Antibiotic Resistance.</title>
        <authorList>
            <person name="Bucka-Kolendo J."/>
            <person name="Kiousi D.E."/>
            <person name="Dekowska A."/>
            <person name="Mikolajczuk-Szczyrba A."/>
            <person name="Karadedos D.M."/>
            <person name="Michael P."/>
            <person name="Galanis A."/>
            <person name="Sokolowska B."/>
        </authorList>
    </citation>
    <scope>NUCLEOTIDE SEQUENCE [LARGE SCALE GENOMIC DNA]</scope>
    <source>
        <strain evidence="2 3">KKP 3000</strain>
    </source>
</reference>
<organism evidence="2 3">
    <name type="scientific">Alicyclobacillus fastidiosus</name>
    <dbReference type="NCBI Taxonomy" id="392011"/>
    <lineage>
        <taxon>Bacteria</taxon>
        <taxon>Bacillati</taxon>
        <taxon>Bacillota</taxon>
        <taxon>Bacilli</taxon>
        <taxon>Bacillales</taxon>
        <taxon>Alicyclobacillaceae</taxon>
        <taxon>Alicyclobacillus</taxon>
    </lineage>
</organism>
<comment type="caution">
    <text evidence="2">The sequence shown here is derived from an EMBL/GenBank/DDBJ whole genome shotgun (WGS) entry which is preliminary data.</text>
</comment>
<protein>
    <submittedName>
        <fullName evidence="2">Cytochrome c biogenesis protein CcdC</fullName>
    </submittedName>
</protein>